<dbReference type="Proteomes" id="UP000789901">
    <property type="component" value="Unassembled WGS sequence"/>
</dbReference>
<organism evidence="1 2">
    <name type="scientific">Gigaspora margarita</name>
    <dbReference type="NCBI Taxonomy" id="4874"/>
    <lineage>
        <taxon>Eukaryota</taxon>
        <taxon>Fungi</taxon>
        <taxon>Fungi incertae sedis</taxon>
        <taxon>Mucoromycota</taxon>
        <taxon>Glomeromycotina</taxon>
        <taxon>Glomeromycetes</taxon>
        <taxon>Diversisporales</taxon>
        <taxon>Gigasporaceae</taxon>
        <taxon>Gigaspora</taxon>
    </lineage>
</organism>
<accession>A0ABN7WQ66</accession>
<gene>
    <name evidence="1" type="ORF">GMARGA_LOCUS33571</name>
</gene>
<proteinExistence type="predicted"/>
<protein>
    <submittedName>
        <fullName evidence="1">36984_t:CDS:1</fullName>
    </submittedName>
</protein>
<feature type="non-terminal residue" evidence="1">
    <location>
        <position position="118"/>
    </location>
</feature>
<keyword evidence="2" id="KW-1185">Reference proteome</keyword>
<name>A0ABN7WQ66_GIGMA</name>
<evidence type="ECO:0000313" key="1">
    <source>
        <dbReference type="EMBL" id="CAG8837596.1"/>
    </source>
</evidence>
<comment type="caution">
    <text evidence="1">The sequence shown here is derived from an EMBL/GenBank/DDBJ whole genome shotgun (WGS) entry which is preliminary data.</text>
</comment>
<evidence type="ECO:0000313" key="2">
    <source>
        <dbReference type="Proteomes" id="UP000789901"/>
    </source>
</evidence>
<sequence length="118" mass="13690">MITDEIEAINLNNLNTIFEEEEEDLVIDYDETCEIETTIKGHKVKISNPVDCDELVEKIKSQSNGNQNSNNIESLAFVKNYEFLEFMFGTTSTNSSNDDEIEKYLQMKDIHWKVDPFN</sequence>
<dbReference type="EMBL" id="CAJVQB010056253">
    <property type="protein sequence ID" value="CAG8837596.1"/>
    <property type="molecule type" value="Genomic_DNA"/>
</dbReference>
<reference evidence="1 2" key="1">
    <citation type="submission" date="2021-06" db="EMBL/GenBank/DDBJ databases">
        <authorList>
            <person name="Kallberg Y."/>
            <person name="Tangrot J."/>
            <person name="Rosling A."/>
        </authorList>
    </citation>
    <scope>NUCLEOTIDE SEQUENCE [LARGE SCALE GENOMIC DNA]</scope>
    <source>
        <strain evidence="1 2">120-4 pot B 10/14</strain>
    </source>
</reference>